<evidence type="ECO:0000313" key="1">
    <source>
        <dbReference type="EMBL" id="BAT04810.1"/>
    </source>
</evidence>
<sequence>MCMLYNHVVLYTMYDVSRFRVGRPLPCWVRSLGRPQDNKKIFSLCCWGGDRTGNYSFYFAPGSSPRPGVPVSTVFSLMSWCSCGA</sequence>
<dbReference type="InParanoid" id="A0A0N7KPM2"/>
<reference evidence="2" key="1">
    <citation type="journal article" date="2005" name="Nature">
        <title>The map-based sequence of the rice genome.</title>
        <authorList>
            <consortium name="International rice genome sequencing project (IRGSP)"/>
            <person name="Matsumoto T."/>
            <person name="Wu J."/>
            <person name="Kanamori H."/>
            <person name="Katayose Y."/>
            <person name="Fujisawa M."/>
            <person name="Namiki N."/>
            <person name="Mizuno H."/>
            <person name="Yamamoto K."/>
            <person name="Antonio B.A."/>
            <person name="Baba T."/>
            <person name="Sakata K."/>
            <person name="Nagamura Y."/>
            <person name="Aoki H."/>
            <person name="Arikawa K."/>
            <person name="Arita K."/>
            <person name="Bito T."/>
            <person name="Chiden Y."/>
            <person name="Fujitsuka N."/>
            <person name="Fukunaka R."/>
            <person name="Hamada M."/>
            <person name="Harada C."/>
            <person name="Hayashi A."/>
            <person name="Hijishita S."/>
            <person name="Honda M."/>
            <person name="Hosokawa S."/>
            <person name="Ichikawa Y."/>
            <person name="Idonuma A."/>
            <person name="Iijima M."/>
            <person name="Ikeda M."/>
            <person name="Ikeno M."/>
            <person name="Ito K."/>
            <person name="Ito S."/>
            <person name="Ito T."/>
            <person name="Ito Y."/>
            <person name="Ito Y."/>
            <person name="Iwabuchi A."/>
            <person name="Kamiya K."/>
            <person name="Karasawa W."/>
            <person name="Kurita K."/>
            <person name="Katagiri S."/>
            <person name="Kikuta A."/>
            <person name="Kobayashi H."/>
            <person name="Kobayashi N."/>
            <person name="Machita K."/>
            <person name="Maehara T."/>
            <person name="Masukawa M."/>
            <person name="Mizubayashi T."/>
            <person name="Mukai Y."/>
            <person name="Nagasaki H."/>
            <person name="Nagata Y."/>
            <person name="Naito S."/>
            <person name="Nakashima M."/>
            <person name="Nakama Y."/>
            <person name="Nakamichi Y."/>
            <person name="Nakamura M."/>
            <person name="Meguro A."/>
            <person name="Negishi M."/>
            <person name="Ohta I."/>
            <person name="Ohta T."/>
            <person name="Okamoto M."/>
            <person name="Ono N."/>
            <person name="Saji S."/>
            <person name="Sakaguchi M."/>
            <person name="Sakai K."/>
            <person name="Shibata M."/>
            <person name="Shimokawa T."/>
            <person name="Song J."/>
            <person name="Takazaki Y."/>
            <person name="Terasawa K."/>
            <person name="Tsugane M."/>
            <person name="Tsuji K."/>
            <person name="Ueda S."/>
            <person name="Waki K."/>
            <person name="Yamagata H."/>
            <person name="Yamamoto M."/>
            <person name="Yamamoto S."/>
            <person name="Yamane H."/>
            <person name="Yoshiki S."/>
            <person name="Yoshihara R."/>
            <person name="Yukawa K."/>
            <person name="Zhong H."/>
            <person name="Yano M."/>
            <person name="Yuan Q."/>
            <person name="Ouyang S."/>
            <person name="Liu J."/>
            <person name="Jones K.M."/>
            <person name="Gansberger K."/>
            <person name="Moffat K."/>
            <person name="Hill J."/>
            <person name="Bera J."/>
            <person name="Fadrosh D."/>
            <person name="Jin S."/>
            <person name="Johri S."/>
            <person name="Kim M."/>
            <person name="Overton L."/>
            <person name="Reardon M."/>
            <person name="Tsitrin T."/>
            <person name="Vuong H."/>
            <person name="Weaver B."/>
            <person name="Ciecko A."/>
            <person name="Tallon L."/>
            <person name="Jackson J."/>
            <person name="Pai G."/>
            <person name="Aken S.V."/>
            <person name="Utterback T."/>
            <person name="Reidmuller S."/>
            <person name="Feldblyum T."/>
            <person name="Hsiao J."/>
            <person name="Zismann V."/>
            <person name="Iobst S."/>
            <person name="de Vazeille A.R."/>
            <person name="Buell C.R."/>
            <person name="Ying K."/>
            <person name="Li Y."/>
            <person name="Lu T."/>
            <person name="Huang Y."/>
            <person name="Zhao Q."/>
            <person name="Feng Q."/>
            <person name="Zhang L."/>
            <person name="Zhu J."/>
            <person name="Weng Q."/>
            <person name="Mu J."/>
            <person name="Lu Y."/>
            <person name="Fan D."/>
            <person name="Liu Y."/>
            <person name="Guan J."/>
            <person name="Zhang Y."/>
            <person name="Yu S."/>
            <person name="Liu X."/>
            <person name="Zhang Y."/>
            <person name="Hong G."/>
            <person name="Han B."/>
            <person name="Choisne N."/>
            <person name="Demange N."/>
            <person name="Orjeda G."/>
            <person name="Samain S."/>
            <person name="Cattolico L."/>
            <person name="Pelletier E."/>
            <person name="Couloux A."/>
            <person name="Segurens B."/>
            <person name="Wincker P."/>
            <person name="D'Hont A."/>
            <person name="Scarpelli C."/>
            <person name="Weissenbach J."/>
            <person name="Salanoubat M."/>
            <person name="Quetier F."/>
            <person name="Yu Y."/>
            <person name="Kim H.R."/>
            <person name="Rambo T."/>
            <person name="Currie J."/>
            <person name="Collura K."/>
            <person name="Luo M."/>
            <person name="Yang T."/>
            <person name="Ammiraju J.S.S."/>
            <person name="Engler F."/>
            <person name="Soderlund C."/>
            <person name="Wing R.A."/>
            <person name="Palmer L.E."/>
            <person name="de la Bastide M."/>
            <person name="Spiegel L."/>
            <person name="Nascimento L."/>
            <person name="Zutavern T."/>
            <person name="O'Shaughnessy A."/>
            <person name="Dike S."/>
            <person name="Dedhia N."/>
            <person name="Preston R."/>
            <person name="Balija V."/>
            <person name="McCombie W.R."/>
            <person name="Chow T."/>
            <person name="Chen H."/>
            <person name="Chung M."/>
            <person name="Chen C."/>
            <person name="Shaw J."/>
            <person name="Wu H."/>
            <person name="Hsiao K."/>
            <person name="Chao Y."/>
            <person name="Chu M."/>
            <person name="Cheng C."/>
            <person name="Hour A."/>
            <person name="Lee P."/>
            <person name="Lin S."/>
            <person name="Lin Y."/>
            <person name="Liou J."/>
            <person name="Liu S."/>
            <person name="Hsing Y."/>
            <person name="Raghuvanshi S."/>
            <person name="Mohanty A."/>
            <person name="Bharti A.K."/>
            <person name="Gaur A."/>
            <person name="Gupta V."/>
            <person name="Kumar D."/>
            <person name="Ravi V."/>
            <person name="Vij S."/>
            <person name="Kapur A."/>
            <person name="Khurana P."/>
            <person name="Khurana P."/>
            <person name="Khurana J.P."/>
            <person name="Tyagi A.K."/>
            <person name="Gaikwad K."/>
            <person name="Singh A."/>
            <person name="Dalal V."/>
            <person name="Srivastava S."/>
            <person name="Dixit A."/>
            <person name="Pal A.K."/>
            <person name="Ghazi I.A."/>
            <person name="Yadav M."/>
            <person name="Pandit A."/>
            <person name="Bhargava A."/>
            <person name="Sureshbabu K."/>
            <person name="Batra K."/>
            <person name="Sharma T.R."/>
            <person name="Mohapatra T."/>
            <person name="Singh N.K."/>
            <person name="Messing J."/>
            <person name="Nelson A.B."/>
            <person name="Fuks G."/>
            <person name="Kavchok S."/>
            <person name="Keizer G."/>
            <person name="Linton E."/>
            <person name="Llaca V."/>
            <person name="Song R."/>
            <person name="Tanyolac B."/>
            <person name="Young S."/>
            <person name="Ho-Il K."/>
            <person name="Hahn J.H."/>
            <person name="Sangsakoo G."/>
            <person name="Vanavichit A."/>
            <person name="de Mattos Luiz.A.T."/>
            <person name="Zimmer P.D."/>
            <person name="Malone G."/>
            <person name="Dellagostin O."/>
            <person name="de Oliveira A.C."/>
            <person name="Bevan M."/>
            <person name="Bancroft I."/>
            <person name="Minx P."/>
            <person name="Cordum H."/>
            <person name="Wilson R."/>
            <person name="Cheng Z."/>
            <person name="Jin W."/>
            <person name="Jiang J."/>
            <person name="Leong S.A."/>
            <person name="Iwama H."/>
            <person name="Gojobori T."/>
            <person name="Itoh T."/>
            <person name="Niimura Y."/>
            <person name="Fujii Y."/>
            <person name="Habara T."/>
            <person name="Sakai H."/>
            <person name="Sato Y."/>
            <person name="Wilson G."/>
            <person name="Kumar K."/>
            <person name="McCouch S."/>
            <person name="Juretic N."/>
            <person name="Hoen D."/>
            <person name="Wright S."/>
            <person name="Bruskiewich R."/>
            <person name="Bureau T."/>
            <person name="Miyao A."/>
            <person name="Hirochika H."/>
            <person name="Nishikawa T."/>
            <person name="Kadowaki K."/>
            <person name="Sugiura M."/>
            <person name="Burr B."/>
            <person name="Sasaki T."/>
        </authorList>
    </citation>
    <scope>NUCLEOTIDE SEQUENCE [LARGE SCALE GENOMIC DNA]</scope>
    <source>
        <strain evidence="2">cv. Nipponbare</strain>
    </source>
</reference>
<evidence type="ECO:0000313" key="2">
    <source>
        <dbReference type="Proteomes" id="UP000059680"/>
    </source>
</evidence>
<dbReference type="Proteomes" id="UP000059680">
    <property type="component" value="Chromosome 8"/>
</dbReference>
<name>A0A0N7KPM2_ORYSJ</name>
<reference evidence="1 2" key="2">
    <citation type="journal article" date="2013" name="Plant Cell Physiol.">
        <title>Rice Annotation Project Database (RAP-DB): an integrative and interactive database for rice genomics.</title>
        <authorList>
            <person name="Sakai H."/>
            <person name="Lee S.S."/>
            <person name="Tanaka T."/>
            <person name="Numa H."/>
            <person name="Kim J."/>
            <person name="Kawahara Y."/>
            <person name="Wakimoto H."/>
            <person name="Yang C.C."/>
            <person name="Iwamoto M."/>
            <person name="Abe T."/>
            <person name="Yamada Y."/>
            <person name="Muto A."/>
            <person name="Inokuchi H."/>
            <person name="Ikemura T."/>
            <person name="Matsumoto T."/>
            <person name="Sasaki T."/>
            <person name="Itoh T."/>
        </authorList>
    </citation>
    <scope>NUCLEOTIDE SEQUENCE [LARGE SCALE GENOMIC DNA]</scope>
    <source>
        <strain evidence="2">cv. Nipponbare</strain>
    </source>
</reference>
<dbReference type="EMBL" id="AP014964">
    <property type="protein sequence ID" value="BAT04810.1"/>
    <property type="molecule type" value="Genomic_DNA"/>
</dbReference>
<dbReference type="OMA" id="RPQDNKK"/>
<dbReference type="Gramene" id="Os08t0300501-00">
    <property type="protein sequence ID" value="Os08t0300501-00"/>
    <property type="gene ID" value="Os08g0300501"/>
</dbReference>
<gene>
    <name evidence="1" type="ordered locus">Os08g0300501</name>
    <name evidence="1" type="ORF">OSNPB_080300501</name>
</gene>
<reference evidence="1 2" key="3">
    <citation type="journal article" date="2013" name="Rice">
        <title>Improvement of the Oryza sativa Nipponbare reference genome using next generation sequence and optical map data.</title>
        <authorList>
            <person name="Kawahara Y."/>
            <person name="de la Bastide M."/>
            <person name="Hamilton J.P."/>
            <person name="Kanamori H."/>
            <person name="McCombie W.R."/>
            <person name="Ouyang S."/>
            <person name="Schwartz D.C."/>
            <person name="Tanaka T."/>
            <person name="Wu J."/>
            <person name="Zhou S."/>
            <person name="Childs K.L."/>
            <person name="Davidson R.M."/>
            <person name="Lin H."/>
            <person name="Quesada-Ocampo L."/>
            <person name="Vaillancourt B."/>
            <person name="Sakai H."/>
            <person name="Lee S.S."/>
            <person name="Kim J."/>
            <person name="Numa H."/>
            <person name="Itoh T."/>
            <person name="Buell C.R."/>
            <person name="Matsumoto T."/>
        </authorList>
    </citation>
    <scope>NUCLEOTIDE SEQUENCE [LARGE SCALE GENOMIC DNA]</scope>
    <source>
        <strain evidence="2">cv. Nipponbare</strain>
    </source>
</reference>
<dbReference type="PaxDb" id="39947-A0A0N7KPM2"/>
<organism evidence="1 2">
    <name type="scientific">Oryza sativa subsp. japonica</name>
    <name type="common">Rice</name>
    <dbReference type="NCBI Taxonomy" id="39947"/>
    <lineage>
        <taxon>Eukaryota</taxon>
        <taxon>Viridiplantae</taxon>
        <taxon>Streptophyta</taxon>
        <taxon>Embryophyta</taxon>
        <taxon>Tracheophyta</taxon>
        <taxon>Spermatophyta</taxon>
        <taxon>Magnoliopsida</taxon>
        <taxon>Liliopsida</taxon>
        <taxon>Poales</taxon>
        <taxon>Poaceae</taxon>
        <taxon>BOP clade</taxon>
        <taxon>Oryzoideae</taxon>
        <taxon>Oryzeae</taxon>
        <taxon>Oryzinae</taxon>
        <taxon>Oryza</taxon>
        <taxon>Oryza sativa</taxon>
    </lineage>
</organism>
<accession>A0A0N7KPM2</accession>
<keyword evidence="2" id="KW-1185">Reference proteome</keyword>
<dbReference type="AlphaFoldDB" id="A0A0N7KPM2"/>
<protein>
    <submittedName>
        <fullName evidence="1">Os08g0300501 protein</fullName>
    </submittedName>
</protein>
<proteinExistence type="predicted"/>